<feature type="transmembrane region" description="Helical" evidence="1">
    <location>
        <begin position="69"/>
        <end position="91"/>
    </location>
</feature>
<feature type="transmembrane region" description="Helical" evidence="1">
    <location>
        <begin position="120"/>
        <end position="148"/>
    </location>
</feature>
<feature type="transmembrane region" description="Helical" evidence="1">
    <location>
        <begin position="45"/>
        <end position="63"/>
    </location>
</feature>
<accession>A0A506U1D4</accession>
<name>A0A506U1D4_9HYPH</name>
<dbReference type="Pfam" id="PF09955">
    <property type="entry name" value="DUF2189"/>
    <property type="match status" value="1"/>
</dbReference>
<keyword evidence="3" id="KW-1185">Reference proteome</keyword>
<dbReference type="EMBL" id="VHLH01000026">
    <property type="protein sequence ID" value="TPW26804.1"/>
    <property type="molecule type" value="Genomic_DNA"/>
</dbReference>
<organism evidence="2 3">
    <name type="scientific">Pararhizobium mangrovi</name>
    <dbReference type="NCBI Taxonomy" id="2590452"/>
    <lineage>
        <taxon>Bacteria</taxon>
        <taxon>Pseudomonadati</taxon>
        <taxon>Pseudomonadota</taxon>
        <taxon>Alphaproteobacteria</taxon>
        <taxon>Hyphomicrobiales</taxon>
        <taxon>Rhizobiaceae</taxon>
        <taxon>Rhizobium/Agrobacterium group</taxon>
        <taxon>Pararhizobium</taxon>
    </lineage>
</organism>
<feature type="transmembrane region" description="Helical" evidence="1">
    <location>
        <begin position="168"/>
        <end position="196"/>
    </location>
</feature>
<comment type="caution">
    <text evidence="2">The sequence shown here is derived from an EMBL/GenBank/DDBJ whole genome shotgun (WGS) entry which is preliminary data.</text>
</comment>
<dbReference type="Proteomes" id="UP000320314">
    <property type="component" value="Unassembled WGS sequence"/>
</dbReference>
<dbReference type="RefSeq" id="WP_141167584.1">
    <property type="nucleotide sequence ID" value="NZ_VHLH01000026.1"/>
</dbReference>
<reference evidence="2 3" key="1">
    <citation type="submission" date="2019-06" db="EMBL/GenBank/DDBJ databases">
        <authorList>
            <person name="Li M."/>
        </authorList>
    </citation>
    <scope>NUCLEOTIDE SEQUENCE [LARGE SCALE GENOMIC DNA]</scope>
    <source>
        <strain evidence="2 3">BGMRC6574</strain>
    </source>
</reference>
<sequence>MANFHVLTGASDAPPLPEIRGITRSDVFDALRLGTRDFLSMPTHAAFICLIYPVVGLVLGVWAEAGSALSLVFPLISGFALLGPIAALGLYEISRRREMGRDPSWQDALEVARSPALPSIVTLGACLFAVFLVWLLVAQALYVSLFGARMPETVGGLLAMVFSSGRGLVLLVLGNAIGFAFAAFVLATTAIAFPLLLDRDVGMRVAVLSSIRASELSPRPMALWGLIVAVMLVLGSIPFLVGLAVVLPILGHATWHLYRKTMPRSRR</sequence>
<evidence type="ECO:0000313" key="2">
    <source>
        <dbReference type="EMBL" id="TPW26804.1"/>
    </source>
</evidence>
<protein>
    <submittedName>
        <fullName evidence="2">DUF2189 domain-containing protein</fullName>
    </submittedName>
</protein>
<proteinExistence type="predicted"/>
<keyword evidence="1" id="KW-1133">Transmembrane helix</keyword>
<keyword evidence="1" id="KW-0472">Membrane</keyword>
<dbReference type="InterPro" id="IPR018692">
    <property type="entry name" value="DUF2189"/>
</dbReference>
<evidence type="ECO:0000313" key="3">
    <source>
        <dbReference type="Proteomes" id="UP000320314"/>
    </source>
</evidence>
<dbReference type="OrthoDB" id="9809543at2"/>
<keyword evidence="1" id="KW-0812">Transmembrane</keyword>
<dbReference type="AlphaFoldDB" id="A0A506U1D4"/>
<gene>
    <name evidence="2" type="ORF">FJU11_13430</name>
</gene>
<evidence type="ECO:0000256" key="1">
    <source>
        <dbReference type="SAM" id="Phobius"/>
    </source>
</evidence>